<evidence type="ECO:0000256" key="4">
    <source>
        <dbReference type="SAM" id="MobiDB-lite"/>
    </source>
</evidence>
<dbReference type="InterPro" id="IPR007965">
    <property type="entry name" value="GNAT_ATAT"/>
</dbReference>
<dbReference type="Proteomes" id="UP001176940">
    <property type="component" value="Unassembled WGS sequence"/>
</dbReference>
<feature type="region of interest" description="Disordered" evidence="4">
    <location>
        <begin position="209"/>
        <end position="232"/>
    </location>
</feature>
<keyword evidence="2" id="KW-0472">Membrane</keyword>
<name>A0ABN9KWR0_9NEOB</name>
<dbReference type="InterPro" id="IPR038746">
    <property type="entry name" value="Atat"/>
</dbReference>
<evidence type="ECO:0000256" key="3">
    <source>
        <dbReference type="ARBA" id="ARBA00023315"/>
    </source>
</evidence>
<gene>
    <name evidence="6" type="ORF">RIMI_LOCUS2356048</name>
</gene>
<evidence type="ECO:0000313" key="6">
    <source>
        <dbReference type="EMBL" id="CAJ0924814.1"/>
    </source>
</evidence>
<keyword evidence="2" id="KW-0168">Coated pit</keyword>
<dbReference type="PROSITE" id="PS51730">
    <property type="entry name" value="GNAT_ATAT"/>
    <property type="match status" value="1"/>
</dbReference>
<keyword evidence="1" id="KW-0808">Transferase</keyword>
<keyword evidence="7" id="KW-1185">Reference proteome</keyword>
<accession>A0ABN9KWR0</accession>
<evidence type="ECO:0000313" key="7">
    <source>
        <dbReference type="Proteomes" id="UP001176940"/>
    </source>
</evidence>
<dbReference type="PANTHER" id="PTHR12327">
    <property type="entry name" value="ALPHA-TUBULIN N-ACETYLTRANSFERASE 1"/>
    <property type="match status" value="1"/>
</dbReference>
<evidence type="ECO:0000256" key="1">
    <source>
        <dbReference type="ARBA" id="ARBA00022679"/>
    </source>
</evidence>
<evidence type="ECO:0000259" key="5">
    <source>
        <dbReference type="PROSITE" id="PS51730"/>
    </source>
</evidence>
<protein>
    <recommendedName>
        <fullName evidence="5">N-acetyltransferase domain-containing protein</fullName>
    </recommendedName>
</protein>
<comment type="caution">
    <text evidence="6">The sequence shown here is derived from an EMBL/GenBank/DDBJ whole genome shotgun (WGS) entry which is preliminary data.</text>
</comment>
<dbReference type="PANTHER" id="PTHR12327:SF0">
    <property type="entry name" value="ALPHA-TUBULIN N-ACETYLTRANSFERASE 1"/>
    <property type="match status" value="1"/>
</dbReference>
<feature type="compositionally biased region" description="Basic and acidic residues" evidence="4">
    <location>
        <begin position="222"/>
        <end position="232"/>
    </location>
</feature>
<dbReference type="EMBL" id="CAUEEQ010003280">
    <property type="protein sequence ID" value="CAJ0924814.1"/>
    <property type="molecule type" value="Genomic_DNA"/>
</dbReference>
<evidence type="ECO:0000256" key="2">
    <source>
        <dbReference type="ARBA" id="ARBA00023176"/>
    </source>
</evidence>
<sequence length="461" mass="51459">MEFTFDIHKIFSEPITKLDSSLLPQRRPLISSSEAQKQITVVIDEIGKASAKAQRLPAPITSAPRMQTNQHHLYILKDCTPKTAGRGVVIGFLKVGYKKLFVLDHTGAHIEVEPLCILDFYIHESLQRHGFGKELFGFMLRVSTRPLYVARRSSSFLSLSYSRSSRLSLSISPLTDRLRSFSPSCGNITTFAQLSRRLTILSSLKDFSETGKSQEGNYPPNEQKERSKPYSLSERDFLKHEEGLPWPFSQAQASLNRAGSLGSSPTRACSRPIPGEDDFVKSLRNCRPHSLQRAANGEQEDPSQRRRTSGVNLSRGLMAQRNCYSRHSCVSPPLLSRAPPTVDDGEEQDEGAKRGNTIVAGEAHHNGNVHPKNNLQKPTLFSTQPPGGIKSPVISEEQNKPCRLDHFTAPWLDTPSWTVLGTGNKIHYIYTESPIFCQRLEKVCAQQLPLVATAGRWSFII</sequence>
<proteinExistence type="predicted"/>
<feature type="domain" description="N-acetyltransferase" evidence="5">
    <location>
        <begin position="1"/>
        <end position="195"/>
    </location>
</feature>
<organism evidence="6 7">
    <name type="scientific">Ranitomeya imitator</name>
    <name type="common">mimic poison frog</name>
    <dbReference type="NCBI Taxonomy" id="111125"/>
    <lineage>
        <taxon>Eukaryota</taxon>
        <taxon>Metazoa</taxon>
        <taxon>Chordata</taxon>
        <taxon>Craniata</taxon>
        <taxon>Vertebrata</taxon>
        <taxon>Euteleostomi</taxon>
        <taxon>Amphibia</taxon>
        <taxon>Batrachia</taxon>
        <taxon>Anura</taxon>
        <taxon>Neobatrachia</taxon>
        <taxon>Hyloidea</taxon>
        <taxon>Dendrobatidae</taxon>
        <taxon>Dendrobatinae</taxon>
        <taxon>Ranitomeya</taxon>
    </lineage>
</organism>
<dbReference type="Gene3D" id="6.20.370.120">
    <property type="match status" value="1"/>
</dbReference>
<keyword evidence="3" id="KW-0012">Acyltransferase</keyword>
<dbReference type="Pfam" id="PF05301">
    <property type="entry name" value="Acetyltransf_16"/>
    <property type="match status" value="1"/>
</dbReference>
<reference evidence="6" key="1">
    <citation type="submission" date="2023-07" db="EMBL/GenBank/DDBJ databases">
        <authorList>
            <person name="Stuckert A."/>
        </authorList>
    </citation>
    <scope>NUCLEOTIDE SEQUENCE</scope>
</reference>
<feature type="region of interest" description="Disordered" evidence="4">
    <location>
        <begin position="291"/>
        <end position="311"/>
    </location>
</feature>
<dbReference type="Gene3D" id="3.40.630.30">
    <property type="match status" value="1"/>
</dbReference>